<dbReference type="GO" id="GO:0005576">
    <property type="term" value="C:extracellular region"/>
    <property type="evidence" value="ECO:0007669"/>
    <property type="project" value="InterPro"/>
</dbReference>
<reference evidence="7 8" key="1">
    <citation type="submission" date="2018-11" db="EMBL/GenBank/DDBJ databases">
        <title>Changes in penicillin susceptibility of Streptococcus suis isolates by amino acid alterations in the penicillin-binding protein.</title>
        <authorList>
            <person name="Niemann L."/>
            <person name="Eichhorn I."/>
        </authorList>
    </citation>
    <scope>NUCLEOTIDE SEQUENCE [LARGE SCALE GENOMIC DNA]</scope>
    <source>
        <strain evidence="7 8">IMT40201</strain>
    </source>
</reference>
<dbReference type="Proteomes" id="UP000281324">
    <property type="component" value="Unassembled WGS sequence"/>
</dbReference>
<dbReference type="Gene3D" id="2.160.20.110">
    <property type="match status" value="1"/>
</dbReference>
<dbReference type="GO" id="GO:0004222">
    <property type="term" value="F:metalloendopeptidase activity"/>
    <property type="evidence" value="ECO:0007669"/>
    <property type="project" value="InterPro"/>
</dbReference>
<proteinExistence type="predicted"/>
<evidence type="ECO:0000313" key="7">
    <source>
        <dbReference type="EMBL" id="RRN51234.1"/>
    </source>
</evidence>
<accession>A0A3R8M2R9</accession>
<evidence type="ECO:0000256" key="4">
    <source>
        <dbReference type="SAM" id="MobiDB-lite"/>
    </source>
</evidence>
<dbReference type="GO" id="GO:0016020">
    <property type="term" value="C:membrane"/>
    <property type="evidence" value="ECO:0007669"/>
    <property type="project" value="InterPro"/>
</dbReference>
<evidence type="ECO:0000256" key="2">
    <source>
        <dbReference type="ARBA" id="ARBA00022729"/>
    </source>
</evidence>
<dbReference type="GO" id="GO:0008270">
    <property type="term" value="F:zinc ion binding"/>
    <property type="evidence" value="ECO:0007669"/>
    <property type="project" value="InterPro"/>
</dbReference>
<feature type="transmembrane region" description="Helical" evidence="5">
    <location>
        <begin position="103"/>
        <end position="122"/>
    </location>
</feature>
<protein>
    <submittedName>
        <fullName evidence="7">YSIRK-type signal peptide-containing protein</fullName>
    </submittedName>
</protein>
<feature type="domain" description="G5" evidence="6">
    <location>
        <begin position="937"/>
        <end position="1018"/>
    </location>
</feature>
<feature type="region of interest" description="Disordered" evidence="4">
    <location>
        <begin position="197"/>
        <end position="269"/>
    </location>
</feature>
<keyword evidence="5" id="KW-0812">Transmembrane</keyword>
<evidence type="ECO:0000313" key="8">
    <source>
        <dbReference type="Proteomes" id="UP000281324"/>
    </source>
</evidence>
<dbReference type="NCBIfam" id="TIGR01168">
    <property type="entry name" value="YSIRK_signal"/>
    <property type="match status" value="1"/>
</dbReference>
<name>A0A3R8M2R9_STRSU</name>
<feature type="domain" description="G5" evidence="6">
    <location>
        <begin position="637"/>
        <end position="718"/>
    </location>
</feature>
<dbReference type="Pfam" id="PF07501">
    <property type="entry name" value="G5"/>
    <property type="match status" value="6"/>
</dbReference>
<dbReference type="PROSITE" id="PS51109">
    <property type="entry name" value="G5"/>
    <property type="match status" value="4"/>
</dbReference>
<dbReference type="InterPro" id="IPR008006">
    <property type="entry name" value="Peptidase_M26_N_dom"/>
</dbReference>
<dbReference type="Gene3D" id="2.20.230.10">
    <property type="entry name" value="Resuscitation-promoting factor rpfb"/>
    <property type="match status" value="7"/>
</dbReference>
<feature type="domain" description="G5" evidence="6">
    <location>
        <begin position="863"/>
        <end position="944"/>
    </location>
</feature>
<feature type="compositionally biased region" description="Acidic residues" evidence="4">
    <location>
        <begin position="1314"/>
        <end position="1326"/>
    </location>
</feature>
<feature type="region of interest" description="Disordered" evidence="4">
    <location>
        <begin position="1243"/>
        <end position="1327"/>
    </location>
</feature>
<feature type="region of interest" description="Disordered" evidence="4">
    <location>
        <begin position="1089"/>
        <end position="1108"/>
    </location>
</feature>
<keyword evidence="2" id="KW-0732">Signal</keyword>
<dbReference type="SMART" id="SM01208">
    <property type="entry name" value="G5"/>
    <property type="match status" value="9"/>
</dbReference>
<organism evidence="7 8">
    <name type="scientific">Streptococcus suis</name>
    <dbReference type="NCBI Taxonomy" id="1307"/>
    <lineage>
        <taxon>Bacteria</taxon>
        <taxon>Bacillati</taxon>
        <taxon>Bacillota</taxon>
        <taxon>Bacilli</taxon>
        <taxon>Lactobacillales</taxon>
        <taxon>Streptococcaceae</taxon>
        <taxon>Streptococcus</taxon>
    </lineage>
</organism>
<dbReference type="InterPro" id="IPR011098">
    <property type="entry name" value="G5_dom"/>
</dbReference>
<evidence type="ECO:0000256" key="3">
    <source>
        <dbReference type="ARBA" id="ARBA00022801"/>
    </source>
</evidence>
<feature type="transmembrane region" description="Helical" evidence="5">
    <location>
        <begin position="134"/>
        <end position="159"/>
    </location>
</feature>
<feature type="domain" description="G5" evidence="6">
    <location>
        <begin position="783"/>
        <end position="865"/>
    </location>
</feature>
<evidence type="ECO:0000259" key="6">
    <source>
        <dbReference type="PROSITE" id="PS51109"/>
    </source>
</evidence>
<keyword evidence="1" id="KW-0645">Protease</keyword>
<feature type="compositionally biased region" description="Basic and acidic residues" evidence="4">
    <location>
        <begin position="246"/>
        <end position="258"/>
    </location>
</feature>
<keyword evidence="5" id="KW-1133">Transmembrane helix</keyword>
<sequence>MKGDHMHKFFYEQRKAFSFRKLTIGLVSLCVGTSLLFGIQSQEVSASTVSPSQIRFEYVLEAELSTEERQLIQSSLPAELKEEATYFVVYRPSKKVLPATGELAGSGLAVLGLGFLVLAVSATKSKKARVLTMLYVTTSGLALPVLEVGAVQSSALAAYNQTLTIRPGDSLPDGKLRLDGYEFVGYFIEEKSEVKSQARDEKTSLSTSNQLEESKTSPETAEVDKQISTGEVSGKPDQASQPIVEQADKTEQTGKAEESQDQAAQPTEAAVEEKLITTIPTEAPSHLLPTIDFQVQDKVEEIALEIPEEQIETNQLPLGQSRVEEGQAGSLRISYQEVLVDGQVIARKEISREEISSTPRKVYIGTGQVVEGEVTETDSPEEPVQPTEAAVEEKLITTIPTEAPIHHLPTIDFQVQDKVEEITLEIPEEQIETDELAIGQSRVEEGQAGSLRISYQEVLVAGQIVARNEISREETPSIPKRTYIGTRRDEKYVAPAKLELPTATIRTQEEEISFERKEVLRQDWPLGKVEVVAGKKGKQLHTYAVIEGVETLLKTEVLEQAEAEITYKGVNRPETTTEEIVIDFTERVISDPEQYTDYRQIEVTGEQGLKRLHKENGQLVNEEIVKPAKEQVVRVGTKTIEGQVEKESLRTIEFTRRYESNDQLDYGQTRTKQPGQSGQEKVISTYQTIKGVEGQFISSRIVPVRPVQDEIIEVGTKPQIRIEQEEPVIEYVPEPAKERNVQTVLQEGHAKETTYRTVYNLDANSGQVIPIHLPGTVSHPGQVRRISVGTKPTITKKALPFTEETIPNSTLYVGERVIVRPGRAGEEITTVHYTLNPRTGETSASQPLIQVIAAVTQVAQVGTKAVDRTVETVDSRAIEFKTEYRADSTLPYPQREELQSGSNGVERITTTRRYVRDQEVGEPSRVSEVVKAVQNRIIKVGTKPAVRRVETDFTRVYEADPNRSLNERHVKQSGIKQETTYTKNYVLNTETGEVREQAETSQVTRSARQEIVQVGTRPVDRTERVELSPITRQNAELAKGTENVIHVGSPTIRVYRTNYSVDPTTGQITTHPEVLVSETVGRAREVEIGTKEPEQPVTPPTENEESCPIIPDNTDGGTCEAPTVPTEKPSSPDLECILNPTDQCWPEEEETVNPETVAQLRAKMEKLMSYRSRFRNPSWHTYIDAVYNESEKIIQSGVAADIRTQLDVIDDDLDFVIEAQIPKISTDANSGASRAENIELITDANGGTAPRYEDNPTPVTPNPDQGSGTEKPVETPIPPVPPVDQEQPVPPVNPPVTPIPEPEQPRPGIPDTPDTTETETPIDVDIDSLPKPTMFIRKVDIQKDARKAIIHYILEDSAERFEGGQAHLFVNDNIVSTVPIRRQNGKVQAEFTGLQPNIDYLVRTDLTYSGTSESLVDSLADEASIEIEERQLQIKHIDRIELWKFENGKASIQRELATKPTNLTTYFAKAISNQQKEILLPISQVELVTENGEKFYSVTASLDNLVEEQSTSNSYRSGLTFLVAKQKTSTSTGTYTDFTSLVQAMQERPWDTFTLGADLTASSVDVAGRDSYISNQFSGRLNGAGYTIYDLEAPLFKKTTGQIENLNLKDVAIHQKDKREVGALAKESGGGRIEQISVEGTVIGGNQVGGLLGSVINTQVSNITVKGRVSSQSTDLSDNYLGGVAGWIGTGGQLQRVSTDVQLSTNSSRARVGGIVGQMEHANSFVKKAYAKGSISAPKNLNSEIGGIVGIIAGASNSIIDDVVSAVSAPNGRKVYHSVTDTSSQVGKIYTVEEVATGQNNEGQVRLQVSQVENLLREFGIQEVAVQLPNEQESSAKFDIDYSLHPHYQESRKLAYENMEKLLPFFTKDVIIQQANRLSMKDSLVTKKLLDAVPIDAQQNRPVFDVYGSKAFINKLMLHFEDGTITYDWLVKKQELNNGDLTEYYVVDRDITYTPENLVQKSRLDSLVERLVPEFSGVDYRSKEVLDALGLTGSESDYAIKELLFLNESFAKVKSTIRQQLKDLLVSNRAISLTSQTIEDYMFDYISKHKAQLLLGLAYMDRWYSIRYGDINAQEWMVKKPDFFGNQVNSLEQLINLGSLGAGGLKPNNNFAIGSQFIAKPAVGGNLFDYLEAYRKRFLPNSTDSDWFKSATKANIIETNSTVAEVRAKQEDVNNKQYSNRFYDKLKSSTWSFKEMALILLTMPSRDIFILTDMANTVIGSYDNQSGTKEEIEARIEKTAKDWASHADYLYRILPEGHKEKMIRQIITWDTKRVNGSWYDIESLSSRSKRSFKYFYMPLGYTYPIGYGANAQSDLRNIFYFNADVTSREGSRVYTHELTHVAEDDTFLLGHGRRSSMDLEAYARGLFETINWFDQDILGVNNIFDFSEYEKSSYGRRLTNLNPERFQSTKDLETYMKGYMDVLYTLDYLEAEAVLNLGGDRSLDTARRKWFNKMDTRDENAAWIEQFGRANQYNSIDDLIDQGMVSRRSYDPEGHGYNSYFERNSYHTINALNPLYGSLNNNGASRNEFEFRKIAFELLAEKGYENGFVPYLSNQYQSELGQADSAGRIRDDQLIAKITGGAYSNAAQFRKEMFKRRRDMLEQLKPVTVIGQGIQNGDGYFYGSTKRIQNISEMRELMRAAVEYDAYRLLYSSQTSGYSHKQSRVYSLKAAILNGYLRETKDFRESIYVTNP</sequence>
<dbReference type="InterPro" id="IPR011505">
    <property type="entry name" value="Peptidase_M26_C_dom"/>
</dbReference>
<dbReference type="EMBL" id="RRZQ01000003">
    <property type="protein sequence ID" value="RRN51234.1"/>
    <property type="molecule type" value="Genomic_DNA"/>
</dbReference>
<dbReference type="GO" id="GO:0006508">
    <property type="term" value="P:proteolysis"/>
    <property type="evidence" value="ECO:0007669"/>
    <property type="project" value="UniProtKB-KW"/>
</dbReference>
<dbReference type="Pfam" id="PF07580">
    <property type="entry name" value="Peptidase_M26_C"/>
    <property type="match status" value="1"/>
</dbReference>
<dbReference type="Pfam" id="PF05342">
    <property type="entry name" value="Peptidase_M26_N"/>
    <property type="match status" value="1"/>
</dbReference>
<comment type="caution">
    <text evidence="7">The sequence shown here is derived from an EMBL/GenBank/DDBJ whole genome shotgun (WGS) entry which is preliminary data.</text>
</comment>
<feature type="compositionally biased region" description="Pro residues" evidence="4">
    <location>
        <begin position="1275"/>
        <end position="1310"/>
    </location>
</feature>
<dbReference type="InterPro" id="IPR005877">
    <property type="entry name" value="YSIRK_signal_dom"/>
</dbReference>
<gene>
    <name evidence="7" type="ORF">EI219_01110</name>
</gene>
<keyword evidence="3" id="KW-0378">Hydrolase</keyword>
<dbReference type="Pfam" id="PF04650">
    <property type="entry name" value="YSIRK_signal"/>
    <property type="match status" value="1"/>
</dbReference>
<evidence type="ECO:0000256" key="1">
    <source>
        <dbReference type="ARBA" id="ARBA00022670"/>
    </source>
</evidence>
<keyword evidence="5" id="KW-0472">Membrane</keyword>
<evidence type="ECO:0000256" key="5">
    <source>
        <dbReference type="SAM" id="Phobius"/>
    </source>
</evidence>